<sequence length="503" mass="57047">MSESAIQRVVIVGGGTAGWMTAATLSKLFPRGLELILIESDEIGTVGVGEATIPQIRLFNATLGLDENDFIRKTQGSFKLGIEFVDWTRLGHRYMHAFGPVGGRDLGLVQFYQYWLKLKQQGKAGELGDYTFNTVASRLNRFMRPINKPNSPLSQIYYAFHFDASLYARYLRGLSEARGVQRLEGKITDTVLRPDDGFIQSVRLNDGREVTGDLFIDCSGFRGLLIEQALKTGYDDWSDWLPCNRALAVPCSSVSPFTPYTRSTARTAGWQWRIPLQHRIGNGYVYCSDYISDDEATATLLANLDGKALAEPRPLRFVTGMRKRFWNKNCVAIGLSSGFLEPLESTSIHFIQSSIAKLVAFFPTRAFSEVDIAEYNRQVQFEFERARDFILLHYKANERDDSPFWIRCREHGVPDTLAHKIDLFKSHGRIFRDQEELFTEVSWIQVLLGQNVIPKGWHPMVDLLDQRELEQFVGGIQGVMQRAAEVMPDHAAFIQQHCRAPDL</sequence>
<dbReference type="SUPFAM" id="SSF51905">
    <property type="entry name" value="FAD/NAD(P)-binding domain"/>
    <property type="match status" value="1"/>
</dbReference>
<dbReference type="PANTHER" id="PTHR43747">
    <property type="entry name" value="FAD-BINDING PROTEIN"/>
    <property type="match status" value="1"/>
</dbReference>
<dbReference type="AlphaFoldDB" id="A0A2P1PTC3"/>
<dbReference type="InterPro" id="IPR006905">
    <property type="entry name" value="Flavin_halogenase"/>
</dbReference>
<reference evidence="3 4" key="1">
    <citation type="submission" date="2018-03" db="EMBL/GenBank/DDBJ databases">
        <title>Ahniella affigens gen. nov., sp. nov., a gammaproteobacterium isolated from sandy soil near a stream.</title>
        <authorList>
            <person name="Ko Y."/>
            <person name="Kim J.-H."/>
        </authorList>
    </citation>
    <scope>NUCLEOTIDE SEQUENCE [LARGE SCALE GENOMIC DNA]</scope>
    <source>
        <strain evidence="3 4">D13</strain>
    </source>
</reference>
<feature type="binding site" evidence="2">
    <location>
        <position position="344"/>
    </location>
    <ligand>
        <name>L-tryptophan</name>
        <dbReference type="ChEBI" id="CHEBI:57912"/>
    </ligand>
</feature>
<keyword evidence="2" id="KW-0285">Flavoprotein</keyword>
<accession>A0A2P1PTC3</accession>
<organism evidence="3 4">
    <name type="scientific">Ahniella affigens</name>
    <dbReference type="NCBI Taxonomy" id="2021234"/>
    <lineage>
        <taxon>Bacteria</taxon>
        <taxon>Pseudomonadati</taxon>
        <taxon>Pseudomonadota</taxon>
        <taxon>Gammaproteobacteria</taxon>
        <taxon>Lysobacterales</taxon>
        <taxon>Rhodanobacteraceae</taxon>
        <taxon>Ahniella</taxon>
    </lineage>
</organism>
<dbReference type="Proteomes" id="UP000241074">
    <property type="component" value="Chromosome"/>
</dbReference>
<dbReference type="InterPro" id="IPR033856">
    <property type="entry name" value="Trp_halogen"/>
</dbReference>
<evidence type="ECO:0000256" key="2">
    <source>
        <dbReference type="PIRSR" id="PIRSR011396-2"/>
    </source>
</evidence>
<dbReference type="GO" id="GO:0004497">
    <property type="term" value="F:monooxygenase activity"/>
    <property type="evidence" value="ECO:0007669"/>
    <property type="project" value="InterPro"/>
</dbReference>
<dbReference type="InterPro" id="IPR036188">
    <property type="entry name" value="FAD/NAD-bd_sf"/>
</dbReference>
<dbReference type="PANTHER" id="PTHR43747:SF4">
    <property type="entry name" value="FLAVIN-DEPENDENT TRYPTOPHAN HALOGENASE"/>
    <property type="match status" value="1"/>
</dbReference>
<dbReference type="GO" id="GO:0000166">
    <property type="term" value="F:nucleotide binding"/>
    <property type="evidence" value="ECO:0007669"/>
    <property type="project" value="UniProtKB-KW"/>
</dbReference>
<dbReference type="Pfam" id="PF04820">
    <property type="entry name" value="Trp_halogenase"/>
    <property type="match status" value="1"/>
</dbReference>
<dbReference type="InterPro" id="IPR050816">
    <property type="entry name" value="Flavin-dep_Halogenase_NPB"/>
</dbReference>
<name>A0A2P1PTC3_9GAMM</name>
<feature type="binding site" evidence="2">
    <location>
        <position position="335"/>
    </location>
    <ligand>
        <name>FAD</name>
        <dbReference type="ChEBI" id="CHEBI:57692"/>
    </ligand>
</feature>
<dbReference type="KEGG" id="xba:C7S18_13195"/>
<feature type="binding site" evidence="2">
    <location>
        <position position="79"/>
    </location>
    <ligand>
        <name>7-chloro-L-tryptophan</name>
        <dbReference type="ChEBI" id="CHEBI:58713"/>
    </ligand>
</feature>
<feature type="binding site" evidence="2">
    <location>
        <begin position="14"/>
        <end position="17"/>
    </location>
    <ligand>
        <name>FAD</name>
        <dbReference type="ChEBI" id="CHEBI:57692"/>
    </ligand>
</feature>
<keyword evidence="2" id="KW-0547">Nucleotide-binding</keyword>
<evidence type="ECO:0000313" key="4">
    <source>
        <dbReference type="Proteomes" id="UP000241074"/>
    </source>
</evidence>
<feature type="binding site" evidence="2">
    <location>
        <position position="348"/>
    </location>
    <ligand>
        <name>FAD</name>
        <dbReference type="ChEBI" id="CHEBI:57692"/>
    </ligand>
</feature>
<gene>
    <name evidence="3" type="ORF">C7S18_13195</name>
</gene>
<dbReference type="OrthoDB" id="462203at2"/>
<feature type="active site" evidence="1">
    <location>
        <position position="79"/>
    </location>
</feature>
<evidence type="ECO:0000256" key="1">
    <source>
        <dbReference type="PIRSR" id="PIRSR011396-1"/>
    </source>
</evidence>
<dbReference type="PIRSF" id="PIRSF011396">
    <property type="entry name" value="Trp_halogenase"/>
    <property type="match status" value="1"/>
</dbReference>
<keyword evidence="4" id="KW-1185">Reference proteome</keyword>
<reference evidence="3 4" key="2">
    <citation type="submission" date="2018-03" db="EMBL/GenBank/DDBJ databases">
        <authorList>
            <person name="Keele B.F."/>
        </authorList>
    </citation>
    <scope>NUCLEOTIDE SEQUENCE [LARGE SCALE GENOMIC DNA]</scope>
    <source>
        <strain evidence="3 4">D13</strain>
    </source>
</reference>
<dbReference type="RefSeq" id="WP_106892014.1">
    <property type="nucleotide sequence ID" value="NZ_CP027860.1"/>
</dbReference>
<evidence type="ECO:0000313" key="3">
    <source>
        <dbReference type="EMBL" id="AVP98094.1"/>
    </source>
</evidence>
<dbReference type="Gene3D" id="3.50.50.60">
    <property type="entry name" value="FAD/NAD(P)-binding domain"/>
    <property type="match status" value="1"/>
</dbReference>
<protein>
    <submittedName>
        <fullName evidence="3">Tryptophan halogenase</fullName>
    </submittedName>
</protein>
<dbReference type="EMBL" id="CP027860">
    <property type="protein sequence ID" value="AVP98094.1"/>
    <property type="molecule type" value="Genomic_DNA"/>
</dbReference>
<proteinExistence type="predicted"/>
<keyword evidence="2" id="KW-0274">FAD</keyword>